<keyword evidence="1" id="KW-0812">Transmembrane</keyword>
<organism evidence="2 3">
    <name type="scientific">Terrybacteria sp. (strain RIFCSPHIGHO2_01_FULL_58_15)</name>
    <dbReference type="NCBI Taxonomy" id="1802363"/>
    <lineage>
        <taxon>Bacteria</taxon>
        <taxon>Candidatus Terryibacteriota</taxon>
    </lineage>
</organism>
<dbReference type="STRING" id="1802363.A2682_03240"/>
<dbReference type="Proteomes" id="UP000178690">
    <property type="component" value="Unassembled WGS sequence"/>
</dbReference>
<evidence type="ECO:0000313" key="3">
    <source>
        <dbReference type="Proteomes" id="UP000178690"/>
    </source>
</evidence>
<reference evidence="2 3" key="1">
    <citation type="journal article" date="2016" name="Nat. Commun.">
        <title>Thousands of microbial genomes shed light on interconnected biogeochemical processes in an aquifer system.</title>
        <authorList>
            <person name="Anantharaman K."/>
            <person name="Brown C.T."/>
            <person name="Hug L.A."/>
            <person name="Sharon I."/>
            <person name="Castelle C.J."/>
            <person name="Probst A.J."/>
            <person name="Thomas B.C."/>
            <person name="Singh A."/>
            <person name="Wilkins M.J."/>
            <person name="Karaoz U."/>
            <person name="Brodie E.L."/>
            <person name="Williams K.H."/>
            <person name="Hubbard S.S."/>
            <person name="Banfield J.F."/>
        </authorList>
    </citation>
    <scope>NUCLEOTIDE SEQUENCE [LARGE SCALE GENOMIC DNA]</scope>
    <source>
        <strain evidence="3">RIFCSPHIGHO2_01_FULL_58_15</strain>
    </source>
</reference>
<comment type="caution">
    <text evidence="2">The sequence shown here is derived from an EMBL/GenBank/DDBJ whole genome shotgun (WGS) entry which is preliminary data.</text>
</comment>
<evidence type="ECO:0000313" key="2">
    <source>
        <dbReference type="EMBL" id="OHA49624.1"/>
    </source>
</evidence>
<accession>A0A1G2PMQ1</accession>
<feature type="transmembrane region" description="Helical" evidence="1">
    <location>
        <begin position="28"/>
        <end position="50"/>
    </location>
</feature>
<gene>
    <name evidence="2" type="ORF">A2682_03240</name>
</gene>
<name>A0A1G2PMQ1_TERXR</name>
<evidence type="ECO:0000256" key="1">
    <source>
        <dbReference type="SAM" id="Phobius"/>
    </source>
</evidence>
<proteinExistence type="predicted"/>
<dbReference type="EMBL" id="MHST01000006">
    <property type="protein sequence ID" value="OHA49624.1"/>
    <property type="molecule type" value="Genomic_DNA"/>
</dbReference>
<keyword evidence="1" id="KW-1133">Transmembrane helix</keyword>
<keyword evidence="1" id="KW-0472">Membrane</keyword>
<dbReference type="AlphaFoldDB" id="A0A1G2PMQ1"/>
<protein>
    <submittedName>
        <fullName evidence="2">Uncharacterized protein</fullName>
    </submittedName>
</protein>
<sequence>MAKLSFPKIAVRPKEWIGALIPEHLGDLFVLATVAVFGIGIAMLWFFAWLPSSEVPPTVIPERIQVFSEEELDRLVGVLEARTEASTAPVAPPGRDPFR</sequence>